<feature type="compositionally biased region" description="Low complexity" evidence="1">
    <location>
        <begin position="141"/>
        <end position="169"/>
    </location>
</feature>
<feature type="region of interest" description="Disordered" evidence="1">
    <location>
        <begin position="1"/>
        <end position="46"/>
    </location>
</feature>
<dbReference type="Proteomes" id="UP000050640">
    <property type="component" value="Unplaced"/>
</dbReference>
<dbReference type="PANTHER" id="PTHR46370:SF1">
    <property type="entry name" value="GPALPP MOTIFS-CONTAINING PROTEIN 1"/>
    <property type="match status" value="1"/>
</dbReference>
<evidence type="ECO:0000256" key="1">
    <source>
        <dbReference type="SAM" id="MobiDB-lite"/>
    </source>
</evidence>
<keyword evidence="3" id="KW-1185">Reference proteome</keyword>
<feature type="region of interest" description="Disordered" evidence="1">
    <location>
        <begin position="412"/>
        <end position="442"/>
    </location>
</feature>
<evidence type="ECO:0000259" key="2">
    <source>
        <dbReference type="Pfam" id="PF12572"/>
    </source>
</evidence>
<dbReference type="InterPro" id="IPR022226">
    <property type="entry name" value="DUF3752"/>
</dbReference>
<feature type="domain" description="DUF3752" evidence="2">
    <location>
        <begin position="333"/>
        <end position="464"/>
    </location>
</feature>
<sequence length="473" mass="52043">MSSPRLPSDCTMQGPSWDEFDRSEELDYNSSSDHETDEQDCRSTNFDLIAPPGFYASTRQIHINVDEVRLTQNSNSLSYLDQLPNSVNELGTISSSDQQLYGPSLPPGLTNSSEEDDPEDPGDPEDPDEGDSQSAMPNMCSFLQFSISSSIPSSSSQSSSFGPSVPNSSEIIAPSLPEEETKRSRENFLLPPPEPGETHPSTVDYSLKRVIGPSMPDLLPTVANLGNDDEEDSRDVYGPAVPYDLQNKPSTSAEKDFDVEVPIDDDTCSHDNDGDSSGVFGPIPPWEQKGNVDDEYAERLVRLEVLEASKKSVCKRPEWMTQPPKCFGAYGLSTKTFSLRNDSAAAEKAKLEWTETPAERKKRLERVDPSGAGPSGLSFEVQCSTEADAIHAQHVAALEKDRVESLMDVHQRKRKHDTDENGAVVAERQPFDRNKDLDNHAFGRAGNLSVDAIKERCGQLNSRFASSTSQKFL</sequence>
<feature type="compositionally biased region" description="Acidic residues" evidence="1">
    <location>
        <begin position="113"/>
        <end position="131"/>
    </location>
</feature>
<feature type="compositionally biased region" description="Polar residues" evidence="1">
    <location>
        <begin position="1"/>
        <end position="14"/>
    </location>
</feature>
<dbReference type="Pfam" id="PF12572">
    <property type="entry name" value="DUF3752"/>
    <property type="match status" value="1"/>
</dbReference>
<feature type="compositionally biased region" description="Basic and acidic residues" evidence="1">
    <location>
        <begin position="429"/>
        <end position="441"/>
    </location>
</feature>
<dbReference type="AlphaFoldDB" id="A0A0R3RRK6"/>
<dbReference type="STRING" id="1147741.A0A0R3RRK6"/>
<organism evidence="3 4">
    <name type="scientific">Elaeophora elaphi</name>
    <dbReference type="NCBI Taxonomy" id="1147741"/>
    <lineage>
        <taxon>Eukaryota</taxon>
        <taxon>Metazoa</taxon>
        <taxon>Ecdysozoa</taxon>
        <taxon>Nematoda</taxon>
        <taxon>Chromadorea</taxon>
        <taxon>Rhabditida</taxon>
        <taxon>Spirurina</taxon>
        <taxon>Spiruromorpha</taxon>
        <taxon>Filarioidea</taxon>
        <taxon>Onchocercidae</taxon>
        <taxon>Elaeophora</taxon>
    </lineage>
</organism>
<protein>
    <submittedName>
        <fullName evidence="4">DUF3752 domain-containing protein</fullName>
    </submittedName>
</protein>
<evidence type="ECO:0000313" key="3">
    <source>
        <dbReference type="Proteomes" id="UP000050640"/>
    </source>
</evidence>
<reference evidence="4" key="1">
    <citation type="submission" date="2017-02" db="UniProtKB">
        <authorList>
            <consortium name="WormBaseParasite"/>
        </authorList>
    </citation>
    <scope>IDENTIFICATION</scope>
</reference>
<dbReference type="WBParaSite" id="EEL_0000437101-mRNA-1">
    <property type="protein sequence ID" value="EEL_0000437101-mRNA-1"/>
    <property type="gene ID" value="EEL_0000437101"/>
</dbReference>
<proteinExistence type="predicted"/>
<accession>A0A0R3RRK6</accession>
<feature type="region of interest" description="Disordered" evidence="1">
    <location>
        <begin position="95"/>
        <end position="291"/>
    </location>
</feature>
<dbReference type="InterPro" id="IPR046331">
    <property type="entry name" value="GPAM1-like"/>
</dbReference>
<evidence type="ECO:0000313" key="4">
    <source>
        <dbReference type="WBParaSite" id="EEL_0000437101-mRNA-1"/>
    </source>
</evidence>
<name>A0A0R3RRK6_9BILA</name>
<dbReference type="PANTHER" id="PTHR46370">
    <property type="entry name" value="GPALPP MOTIFS-CONTAINING PROTEIN 1"/>
    <property type="match status" value="1"/>
</dbReference>